<feature type="compositionally biased region" description="Basic and acidic residues" evidence="1">
    <location>
        <begin position="77"/>
        <end position="93"/>
    </location>
</feature>
<organism evidence="2 3">
    <name type="scientific">Arthrobacter woluwensis</name>
    <dbReference type="NCBI Taxonomy" id="156980"/>
    <lineage>
        <taxon>Bacteria</taxon>
        <taxon>Bacillati</taxon>
        <taxon>Actinomycetota</taxon>
        <taxon>Actinomycetes</taxon>
        <taxon>Micrococcales</taxon>
        <taxon>Micrococcaceae</taxon>
        <taxon>Arthrobacter</taxon>
    </lineage>
</organism>
<dbReference type="STRING" id="156980.SAMN04489745_3336"/>
<dbReference type="RefSeq" id="WP_066214793.1">
    <property type="nucleotide sequence ID" value="NZ_FNSN01000004.1"/>
</dbReference>
<evidence type="ECO:0000256" key="1">
    <source>
        <dbReference type="SAM" id="MobiDB-lite"/>
    </source>
</evidence>
<dbReference type="AlphaFoldDB" id="A0A1H4VW28"/>
<dbReference type="Proteomes" id="UP000182652">
    <property type="component" value="Unassembled WGS sequence"/>
</dbReference>
<name>A0A1H4VW28_9MICC</name>
<proteinExistence type="predicted"/>
<accession>A0A1H4VW28</accession>
<keyword evidence="3" id="KW-1185">Reference proteome</keyword>
<evidence type="ECO:0000313" key="2">
    <source>
        <dbReference type="EMBL" id="SEC85203.1"/>
    </source>
</evidence>
<evidence type="ECO:0000313" key="3">
    <source>
        <dbReference type="Proteomes" id="UP000182652"/>
    </source>
</evidence>
<dbReference type="SUPFAM" id="SSF53474">
    <property type="entry name" value="alpha/beta-Hydrolases"/>
    <property type="match status" value="1"/>
</dbReference>
<dbReference type="EMBL" id="FNSN01000004">
    <property type="protein sequence ID" value="SEC85203.1"/>
    <property type="molecule type" value="Genomic_DNA"/>
</dbReference>
<sequence length="464" mass="48780">MSLFGMDVEQGKAFGKKLDQGADRLAQLSKDISSSLASSPWKGPDADGFKSEWNGHRHTLTAASHALHAAARTMREQVREQEVASKNAGDGRPHGGGGGNPFEQAWNWVINDSHSPVHNLVSALGQEASALGNFGHMAWNSLIHAEPPSLTELVAGGALLVGSTLNLAATTNTLGLANPHLFDDGTPYAGDPQFVGVYDPASHGKQPPLIDGHQNTPLPTNLANILRGVTATYDDTGKSGVPDNAVRITTVDKGDGPAYIVSIPGTQNWNPLSGSDPMDLTGNLETASGNLSTMSQSVRLAMENAGIPEGAPVMLVGHSQGGMTAAALAADSGFRDRFNLTNVITYGSPVDSTHIPDSVNTLEIQHETDVVPQLDLGNAKPLGPLVVPWTRDNSGTVVTLPNPPGVGPLDAAGNHDFNNYANSVERYANTSDLSAYQNDPSTQRFITDDLSQVSSTVSNIGRRQ</sequence>
<dbReference type="InterPro" id="IPR029058">
    <property type="entry name" value="AB_hydrolase_fold"/>
</dbReference>
<dbReference type="Gene3D" id="1.10.287.1060">
    <property type="entry name" value="ESAT-6-like"/>
    <property type="match status" value="1"/>
</dbReference>
<reference evidence="2 3" key="1">
    <citation type="submission" date="2016-10" db="EMBL/GenBank/DDBJ databases">
        <authorList>
            <person name="de Groot N.N."/>
        </authorList>
    </citation>
    <scope>NUCLEOTIDE SEQUENCE [LARGE SCALE GENOMIC DNA]</scope>
    <source>
        <strain evidence="2 3">DSM 10495</strain>
    </source>
</reference>
<gene>
    <name evidence="2" type="ORF">SAMN04489745_3336</name>
</gene>
<dbReference type="Gene3D" id="3.40.50.1820">
    <property type="entry name" value="alpha/beta hydrolase"/>
    <property type="match status" value="1"/>
</dbReference>
<feature type="region of interest" description="Disordered" evidence="1">
    <location>
        <begin position="77"/>
        <end position="102"/>
    </location>
</feature>
<protein>
    <submittedName>
        <fullName evidence="2">Uncharacterized conserved protein YukE</fullName>
    </submittedName>
</protein>